<protein>
    <recommendedName>
        <fullName evidence="10">Replication factor C subunit 4</fullName>
    </recommendedName>
    <alternativeName>
        <fullName evidence="11">Activator 1 subunit 4</fullName>
    </alternativeName>
</protein>
<dbReference type="SMART" id="SM00382">
    <property type="entry name" value="AAA"/>
    <property type="match status" value="1"/>
</dbReference>
<dbReference type="AlphaFoldDB" id="A0AAV2AZW7"/>
<dbReference type="GO" id="GO:0003689">
    <property type="term" value="F:DNA clamp loader activity"/>
    <property type="evidence" value="ECO:0007669"/>
    <property type="project" value="TreeGrafter"/>
</dbReference>
<dbReference type="FunFam" id="1.20.272.10:FF:000010">
    <property type="entry name" value="Replication factor C subunit 4"/>
    <property type="match status" value="1"/>
</dbReference>
<comment type="caution">
    <text evidence="14">The sequence shown here is derived from an EMBL/GenBank/DDBJ whole genome shotgun (WGS) entry which is preliminary data.</text>
</comment>
<dbReference type="InterPro" id="IPR050238">
    <property type="entry name" value="DNA_Rep/Repair_Clamp_Loader"/>
</dbReference>
<feature type="domain" description="AAA+ ATPase" evidence="13">
    <location>
        <begin position="120"/>
        <end position="251"/>
    </location>
</feature>
<dbReference type="InterPro" id="IPR027417">
    <property type="entry name" value="P-loop_NTPase"/>
</dbReference>
<name>A0AAV2AZW7_9ARAC</name>
<dbReference type="InterPro" id="IPR008921">
    <property type="entry name" value="DNA_pol3_clamp-load_cplx_C"/>
</dbReference>
<evidence type="ECO:0000256" key="11">
    <source>
        <dbReference type="ARBA" id="ARBA00080378"/>
    </source>
</evidence>
<dbReference type="InterPro" id="IPR003959">
    <property type="entry name" value="ATPase_AAA_core"/>
</dbReference>
<keyword evidence="7" id="KW-0539">Nucleus</keyword>
<evidence type="ECO:0000256" key="1">
    <source>
        <dbReference type="ARBA" id="ARBA00004123"/>
    </source>
</evidence>
<evidence type="ECO:0000256" key="10">
    <source>
        <dbReference type="ARBA" id="ARBA00070186"/>
    </source>
</evidence>
<evidence type="ECO:0000256" key="4">
    <source>
        <dbReference type="ARBA" id="ARBA00022741"/>
    </source>
</evidence>
<dbReference type="GO" id="GO:0005524">
    <property type="term" value="F:ATP binding"/>
    <property type="evidence" value="ECO:0007669"/>
    <property type="project" value="UniProtKB-KW"/>
</dbReference>
<dbReference type="GO" id="GO:0006261">
    <property type="term" value="P:DNA-templated DNA replication"/>
    <property type="evidence" value="ECO:0007669"/>
    <property type="project" value="TreeGrafter"/>
</dbReference>
<dbReference type="GO" id="GO:0016887">
    <property type="term" value="F:ATP hydrolysis activity"/>
    <property type="evidence" value="ECO:0007669"/>
    <property type="project" value="InterPro"/>
</dbReference>
<evidence type="ECO:0000313" key="14">
    <source>
        <dbReference type="EMBL" id="CAL1289570.1"/>
    </source>
</evidence>
<dbReference type="Pfam" id="PF21960">
    <property type="entry name" value="RCF1-5-like_lid"/>
    <property type="match status" value="1"/>
</dbReference>
<dbReference type="Pfam" id="PF08542">
    <property type="entry name" value="Rep_fac_C"/>
    <property type="match status" value="1"/>
</dbReference>
<dbReference type="CDD" id="cd00009">
    <property type="entry name" value="AAA"/>
    <property type="match status" value="1"/>
</dbReference>
<accession>A0AAV2AZW7</accession>
<feature type="non-terminal residue" evidence="14">
    <location>
        <position position="1"/>
    </location>
</feature>
<dbReference type="PANTHER" id="PTHR11669:SF20">
    <property type="entry name" value="REPLICATION FACTOR C SUBUNIT 4"/>
    <property type="match status" value="1"/>
</dbReference>
<comment type="function">
    <text evidence="8">Subunit of the replication factor C (RFC) complex which acts during elongation of primed DNA templates by DNA polymerases delta and epsilon, and is necessary for ATP-dependent loading of proliferating cell nuclear antigen (PCNA) onto primed DNA. The RFC4 subunit probably functions as a scaffold on which the other complex components can assemble.</text>
</comment>
<dbReference type="Gene3D" id="1.10.8.60">
    <property type="match status" value="1"/>
</dbReference>
<dbReference type="GO" id="GO:0005634">
    <property type="term" value="C:nucleus"/>
    <property type="evidence" value="ECO:0007669"/>
    <property type="project" value="UniProtKB-SubCell"/>
</dbReference>
<keyword evidence="6" id="KW-0007">Acetylation</keyword>
<comment type="subunit">
    <text evidence="9">Subunit of the RFC complex, an heteropentameric complex consisting of a large subunit RFC1 and four small subunits RFC2, RFC3, RFC4 and RFC5; the RFC complex interacts with PCNA. Forms an heterotetrameric complex with RFC2, RFC3 and RFC5; this complex has ATPase activity but is not stimulated by PCNA. The heterotetramer of subunits RFC2, RFC3, RFC4 and RFC5 interacts with RAD17. Interacts with ATAD5. Interacts with CTF18. Interacts with CNTD1; this interaction facilitates crossover formation.</text>
</comment>
<dbReference type="Proteomes" id="UP001497382">
    <property type="component" value="Unassembled WGS sequence"/>
</dbReference>
<reference evidence="14 15" key="1">
    <citation type="submission" date="2024-04" db="EMBL/GenBank/DDBJ databases">
        <authorList>
            <person name="Rising A."/>
            <person name="Reimegard J."/>
            <person name="Sonavane S."/>
            <person name="Akerstrom W."/>
            <person name="Nylinder S."/>
            <person name="Hedman E."/>
            <person name="Kallberg Y."/>
        </authorList>
    </citation>
    <scope>NUCLEOTIDE SEQUENCE [LARGE SCALE GENOMIC DNA]</scope>
</reference>
<dbReference type="FunFam" id="3.40.50.300:FF:000237">
    <property type="entry name" value="replication factor C subunit 4"/>
    <property type="match status" value="1"/>
</dbReference>
<dbReference type="SUPFAM" id="SSF48019">
    <property type="entry name" value="post-AAA+ oligomerization domain-like"/>
    <property type="match status" value="1"/>
</dbReference>
<evidence type="ECO:0000256" key="8">
    <source>
        <dbReference type="ARBA" id="ARBA00059035"/>
    </source>
</evidence>
<evidence type="ECO:0000256" key="6">
    <source>
        <dbReference type="ARBA" id="ARBA00022990"/>
    </source>
</evidence>
<evidence type="ECO:0000259" key="13">
    <source>
        <dbReference type="SMART" id="SM00382"/>
    </source>
</evidence>
<evidence type="ECO:0000256" key="7">
    <source>
        <dbReference type="ARBA" id="ARBA00023242"/>
    </source>
</evidence>
<comment type="subcellular location">
    <subcellularLocation>
        <location evidence="1">Nucleus</location>
    </subcellularLocation>
</comment>
<evidence type="ECO:0000256" key="5">
    <source>
        <dbReference type="ARBA" id="ARBA00022840"/>
    </source>
</evidence>
<dbReference type="CDD" id="cd18140">
    <property type="entry name" value="HLD_clamp_RFC"/>
    <property type="match status" value="1"/>
</dbReference>
<dbReference type="EMBL" id="CAXIEN010000251">
    <property type="protein sequence ID" value="CAL1289570.1"/>
    <property type="molecule type" value="Genomic_DNA"/>
</dbReference>
<dbReference type="GO" id="GO:0003677">
    <property type="term" value="F:DNA binding"/>
    <property type="evidence" value="ECO:0007669"/>
    <property type="project" value="InterPro"/>
</dbReference>
<dbReference type="GO" id="GO:0005663">
    <property type="term" value="C:DNA replication factor C complex"/>
    <property type="evidence" value="ECO:0007669"/>
    <property type="project" value="TreeGrafter"/>
</dbReference>
<dbReference type="Gene3D" id="3.40.50.300">
    <property type="entry name" value="P-loop containing nucleotide triphosphate hydrolases"/>
    <property type="match status" value="1"/>
</dbReference>
<dbReference type="SUPFAM" id="SSF52540">
    <property type="entry name" value="P-loop containing nucleoside triphosphate hydrolases"/>
    <property type="match status" value="1"/>
</dbReference>
<comment type="similarity">
    <text evidence="2">Belongs to the activator 1 small subunits family.</text>
</comment>
<evidence type="ECO:0000256" key="12">
    <source>
        <dbReference type="SAM" id="MobiDB-lite"/>
    </source>
</evidence>
<evidence type="ECO:0000256" key="2">
    <source>
        <dbReference type="ARBA" id="ARBA00005378"/>
    </source>
</evidence>
<feature type="region of interest" description="Disordered" evidence="12">
    <location>
        <begin position="70"/>
        <end position="89"/>
    </location>
</feature>
<evidence type="ECO:0000313" key="15">
    <source>
        <dbReference type="Proteomes" id="UP001497382"/>
    </source>
</evidence>
<proteinExistence type="inferred from homology"/>
<keyword evidence="4" id="KW-0547">Nucleotide-binding</keyword>
<organism evidence="14 15">
    <name type="scientific">Larinioides sclopetarius</name>
    <dbReference type="NCBI Taxonomy" id="280406"/>
    <lineage>
        <taxon>Eukaryota</taxon>
        <taxon>Metazoa</taxon>
        <taxon>Ecdysozoa</taxon>
        <taxon>Arthropoda</taxon>
        <taxon>Chelicerata</taxon>
        <taxon>Arachnida</taxon>
        <taxon>Araneae</taxon>
        <taxon>Araneomorphae</taxon>
        <taxon>Entelegynae</taxon>
        <taxon>Araneoidea</taxon>
        <taxon>Araneidae</taxon>
        <taxon>Larinioides</taxon>
    </lineage>
</organism>
<evidence type="ECO:0000256" key="9">
    <source>
        <dbReference type="ARBA" id="ARBA00064945"/>
    </source>
</evidence>
<dbReference type="PANTHER" id="PTHR11669">
    <property type="entry name" value="REPLICATION FACTOR C / DNA POLYMERASE III GAMMA-TAU SUBUNIT"/>
    <property type="match status" value="1"/>
</dbReference>
<keyword evidence="3" id="KW-0235">DNA replication</keyword>
<keyword evidence="15" id="KW-1185">Reference proteome</keyword>
<gene>
    <name evidence="14" type="ORF">LARSCL_LOCUS16009</name>
</gene>
<keyword evidence="5" id="KW-0067">ATP-binding</keyword>
<sequence>RQLNKIVIAIVIDSSKCKHSFWRFNFLSLFVVRFYNINLVQLFRVNLQSVIMEAFLKGYKPGIKPKPLVSKGDAVPTPSSSKKTKRPTPWVEKYRPKCMNEVVYQDEVVAVLKKSLANPDLPNLLFYGPPGTGKTSTILALSREIFGDMFKSRILELNASDERGIQVIRDKVKSFAQQTASGTGSDGKPCPPFKIIILDEADSMTSAAQSALRRTMEKASKSTRFCLICNYISRIIDPLTSRCSKFRFKPLSKDTLCQRLNYIATEENVTFENDVIDSIIDFSEGDLRKAITLLQSAHRLKGDEGITVNDIADISGVVPTKWIKELMTVCESDSYEKLEKFACNLGYEGYTTGQVINQLHDEIVFNDSLNNKQKAAICEKIAICDKRLLDGADEYLQLMDLCCTIMQQICHPPE</sequence>
<dbReference type="InterPro" id="IPR003593">
    <property type="entry name" value="AAA+_ATPase"/>
</dbReference>
<dbReference type="Gene3D" id="1.20.272.10">
    <property type="match status" value="1"/>
</dbReference>
<dbReference type="FunFam" id="1.10.8.60:FF:000032">
    <property type="entry name" value="Replication factor C subunit 4"/>
    <property type="match status" value="1"/>
</dbReference>
<dbReference type="InterPro" id="IPR013748">
    <property type="entry name" value="Rep_factorC_C"/>
</dbReference>
<dbReference type="NCBIfam" id="NF001679">
    <property type="entry name" value="PRK00440.1"/>
    <property type="match status" value="1"/>
</dbReference>
<dbReference type="Pfam" id="PF00004">
    <property type="entry name" value="AAA"/>
    <property type="match status" value="1"/>
</dbReference>
<dbReference type="InterPro" id="IPR047854">
    <property type="entry name" value="RFC_lid"/>
</dbReference>
<dbReference type="GO" id="GO:0006281">
    <property type="term" value="P:DNA repair"/>
    <property type="evidence" value="ECO:0007669"/>
    <property type="project" value="TreeGrafter"/>
</dbReference>
<evidence type="ECO:0000256" key="3">
    <source>
        <dbReference type="ARBA" id="ARBA00022705"/>
    </source>
</evidence>